<feature type="region of interest" description="Disordered" evidence="8">
    <location>
        <begin position="1068"/>
        <end position="1179"/>
    </location>
</feature>
<evidence type="ECO:0000256" key="6">
    <source>
        <dbReference type="ARBA" id="ARBA00023212"/>
    </source>
</evidence>
<reference evidence="10" key="1">
    <citation type="submission" date="2021-08" db="EMBL/GenBank/DDBJ databases">
        <title>WGS assembly of Ceratopteris richardii.</title>
        <authorList>
            <person name="Marchant D.B."/>
            <person name="Chen G."/>
            <person name="Jenkins J."/>
            <person name="Shu S."/>
            <person name="Leebens-Mack J."/>
            <person name="Grimwood J."/>
            <person name="Schmutz J."/>
            <person name="Soltis P."/>
            <person name="Soltis D."/>
            <person name="Chen Z.-H."/>
        </authorList>
    </citation>
    <scope>NUCLEOTIDE SEQUENCE</scope>
    <source>
        <strain evidence="10">Whitten #5841</strain>
        <tissue evidence="10">Leaf</tissue>
    </source>
</reference>
<evidence type="ECO:0000256" key="2">
    <source>
        <dbReference type="ARBA" id="ARBA00004186"/>
    </source>
</evidence>
<proteinExistence type="inferred from homology"/>
<dbReference type="GO" id="GO:0005634">
    <property type="term" value="C:nucleus"/>
    <property type="evidence" value="ECO:0007669"/>
    <property type="project" value="UniProtKB-SubCell"/>
</dbReference>
<feature type="region of interest" description="Disordered" evidence="8">
    <location>
        <begin position="1009"/>
        <end position="1039"/>
    </location>
</feature>
<evidence type="ECO:0000256" key="8">
    <source>
        <dbReference type="SAM" id="MobiDB-lite"/>
    </source>
</evidence>
<evidence type="ECO:0000259" key="9">
    <source>
        <dbReference type="Pfam" id="PF03941"/>
    </source>
</evidence>
<name>A0A8T2SHC3_CERRI</name>
<keyword evidence="4" id="KW-0963">Cytoplasm</keyword>
<feature type="region of interest" description="Disordered" evidence="8">
    <location>
        <begin position="738"/>
        <end position="761"/>
    </location>
</feature>
<keyword evidence="5" id="KW-0159">Chromosome partition</keyword>
<evidence type="ECO:0000313" key="11">
    <source>
        <dbReference type="Proteomes" id="UP000825935"/>
    </source>
</evidence>
<dbReference type="PANTHER" id="PTHR13142:SF1">
    <property type="entry name" value="INNER CENTROMERE PROTEIN"/>
    <property type="match status" value="1"/>
</dbReference>
<dbReference type="InterPro" id="IPR005635">
    <property type="entry name" value="Inner_centromere_prot_ARK-bd"/>
</dbReference>
<comment type="similarity">
    <text evidence="3">Belongs to the INCENP family.</text>
</comment>
<comment type="subcellular location">
    <subcellularLocation>
        <location evidence="2">Cytoplasm</location>
        <location evidence="2">Cytoskeleton</location>
        <location evidence="2">Spindle</location>
    </subcellularLocation>
    <subcellularLocation>
        <location evidence="1">Nucleus</location>
    </subcellularLocation>
</comment>
<dbReference type="GO" id="GO:0005819">
    <property type="term" value="C:spindle"/>
    <property type="evidence" value="ECO:0007669"/>
    <property type="project" value="UniProtKB-SubCell"/>
</dbReference>
<organism evidence="10 11">
    <name type="scientific">Ceratopteris richardii</name>
    <name type="common">Triangle waterfern</name>
    <dbReference type="NCBI Taxonomy" id="49495"/>
    <lineage>
        <taxon>Eukaryota</taxon>
        <taxon>Viridiplantae</taxon>
        <taxon>Streptophyta</taxon>
        <taxon>Embryophyta</taxon>
        <taxon>Tracheophyta</taxon>
        <taxon>Polypodiopsida</taxon>
        <taxon>Polypodiidae</taxon>
        <taxon>Polypodiales</taxon>
        <taxon>Pteridineae</taxon>
        <taxon>Pteridaceae</taxon>
        <taxon>Parkerioideae</taxon>
        <taxon>Ceratopteris</taxon>
    </lineage>
</organism>
<protein>
    <recommendedName>
        <fullName evidence="9">Inner centromere protein ARK-binding domain-containing protein</fullName>
    </recommendedName>
</protein>
<dbReference type="Proteomes" id="UP000825935">
    <property type="component" value="Chromosome 20"/>
</dbReference>
<keyword evidence="11" id="KW-1185">Reference proteome</keyword>
<feature type="domain" description="Inner centromere protein ARK-binding" evidence="9">
    <location>
        <begin position="1344"/>
        <end position="1396"/>
    </location>
</feature>
<evidence type="ECO:0000313" key="10">
    <source>
        <dbReference type="EMBL" id="KAH7332269.1"/>
    </source>
</evidence>
<feature type="compositionally biased region" description="Polar residues" evidence="8">
    <location>
        <begin position="740"/>
        <end position="761"/>
    </location>
</feature>
<comment type="caution">
    <text evidence="10">The sequence shown here is derived from an EMBL/GenBank/DDBJ whole genome shotgun (WGS) entry which is preliminary data.</text>
</comment>
<sequence length="1436" mass="163139">MQYGYKYSQGDSPKAAPFDGEWLYPSKSMQNQAPRANLQPLECIEASQKELETTKENLLTPTCVDSYLNSEKHRSGLKNTESSLNKRKPNRQILPFSPQYYLHSKRVASSSPFQRGPEYSHHVCTRRSIQGVSNGSSLRHQSVNMGVAMCPKSPNACRLSQISKEQTHDNEVKHTSHQKEKKGKLLYAGQKAGSSAHSPAESIPFGLHNSLSISKETWFAPNEKFHEIDGGNSISHKRKFSVNELSTYDQDQQKDIKRVSLSCNSPIYEAFVIDEKSASLTESPHQDVFKDFSFQHPMKNLSNSKDMARTKQSIDLENNNIVYNDTLYSLSVNRVASEGQNKDPQSRDITGKFVDSLKFDPGISHIQNSSLPDNPKGTAETDYQAFVSNECREISSENMKQYNMNQLKSSEWHSSFLIEHVGVNSATQSPLRFHLEHEAIQTQTAGTCTLEQGEDKPTLGSSFEEFNNSSQSQHIEDHRIVDDSADSGVLDLNGIYGYNVPSIGSSPSNLQPQENNRASFCHMNSPLSNVQKGVPITSNSELLNRSSELAAEIVASVENEEAGCFRARNSSFEFRVSKTNVPCLSEGLSSPEAKDDGLSTQILHSDDHQTFIKDMSIHFNSTIPIELAISNTPHQSNSHHDSPLMAPILISKINESLKSNFGGLLPKMETKDCCIEHKLATPFSQNVEMQSLSTADAALHCTFESDASSLLSSRAWKHEIRTEPSGCIPDEEILEGALDGNNSDGISDNENQMDCSESPCPSFSLQEDNPDELEEVGTRACYNFTSEDGVLKSNKKLANGSVNSCRRKRVRSLGACTEASQKVFKRMKLMPAERDVLNKDEGFMCLGFSKSPALGPNSRSFNRFSHFSPIRKFIKLECSTKSLEPQEMDGIKLSKSYSRLPILRKDYVDTPNMRPAKGVIDRVVNKSKLECHLESHLEKDEKENHYPEALIRAKRYSNISLHSDIQTTVISRKVLTNANHSFGAVESPQKCHHLTGKRDLRVKALEAAENARKQEEKRENGRRLRRLESNDAKSMDSELIKDKQHNFSFAVVGKGVTEKVKRVADLKMKMDQEKARKQEMEQRKKEEERKKKEAEFADKKRKREEAERRDREEKRKRVEEVQRLRREQEERQRIELEEKELKRKMLEERERERKAQEEEAKKQRRLEKEKEAERRRRHDQDLKAARLIEKQVERKRKEVIVQAKGNEDDESTVHVVRENKLSYMSMESFTVNSSMDLGTKAKSKIRTRSQMSEDNWRLRVLSCGISAYSQKSSEKLMSVVENEPDVPFQPIMSGRDPKSEMLKNKTLSHSTPSNNMGIGLCMPAQSMSSAAEIQSYEISPYRSSSDDDDEDDDQPKKPVPLWARKENLLQQLEWQQGIDPDRIFSTEKTCSLAEIFGTTGSRRRRNFMQRSTSGDWLEDHATWKEQLEYKKAMGYI</sequence>
<dbReference type="GO" id="GO:0007059">
    <property type="term" value="P:chromosome segregation"/>
    <property type="evidence" value="ECO:0007669"/>
    <property type="project" value="UniProtKB-KW"/>
</dbReference>
<dbReference type="CDD" id="cd22249">
    <property type="entry name" value="UDM1_RNF168_RNF169-like"/>
    <property type="match status" value="1"/>
</dbReference>
<evidence type="ECO:0000256" key="5">
    <source>
        <dbReference type="ARBA" id="ARBA00022829"/>
    </source>
</evidence>
<dbReference type="PANTHER" id="PTHR13142">
    <property type="entry name" value="INNER CENTROMERE PROTEIN"/>
    <property type="match status" value="1"/>
</dbReference>
<dbReference type="EMBL" id="CM035425">
    <property type="protein sequence ID" value="KAH7332269.1"/>
    <property type="molecule type" value="Genomic_DNA"/>
</dbReference>
<evidence type="ECO:0000256" key="1">
    <source>
        <dbReference type="ARBA" id="ARBA00004123"/>
    </source>
</evidence>
<evidence type="ECO:0000256" key="3">
    <source>
        <dbReference type="ARBA" id="ARBA00010042"/>
    </source>
</evidence>
<gene>
    <name evidence="10" type="ORF">KP509_20G079100</name>
</gene>
<dbReference type="OrthoDB" id="6123at2759"/>
<dbReference type="Pfam" id="PF03941">
    <property type="entry name" value="INCENP_ARK-bind"/>
    <property type="match status" value="1"/>
</dbReference>
<evidence type="ECO:0000256" key="7">
    <source>
        <dbReference type="ARBA" id="ARBA00023242"/>
    </source>
</evidence>
<keyword evidence="6" id="KW-0206">Cytoskeleton</keyword>
<accession>A0A8T2SHC3</accession>
<evidence type="ECO:0000256" key="4">
    <source>
        <dbReference type="ARBA" id="ARBA00022490"/>
    </source>
</evidence>
<keyword evidence="7" id="KW-0539">Nucleus</keyword>